<dbReference type="AlphaFoldDB" id="A0ABD3HFZ1"/>
<name>A0ABD3HFZ1_9MARC</name>
<keyword evidence="3" id="KW-1185">Reference proteome</keyword>
<gene>
    <name evidence="2" type="ORF">R1sor_015373</name>
</gene>
<feature type="compositionally biased region" description="Basic residues" evidence="1">
    <location>
        <begin position="1"/>
        <end position="10"/>
    </location>
</feature>
<dbReference type="Proteomes" id="UP001633002">
    <property type="component" value="Unassembled WGS sequence"/>
</dbReference>
<evidence type="ECO:0000256" key="1">
    <source>
        <dbReference type="SAM" id="MobiDB-lite"/>
    </source>
</evidence>
<organism evidence="2 3">
    <name type="scientific">Riccia sorocarpa</name>
    <dbReference type="NCBI Taxonomy" id="122646"/>
    <lineage>
        <taxon>Eukaryota</taxon>
        <taxon>Viridiplantae</taxon>
        <taxon>Streptophyta</taxon>
        <taxon>Embryophyta</taxon>
        <taxon>Marchantiophyta</taxon>
        <taxon>Marchantiopsida</taxon>
        <taxon>Marchantiidae</taxon>
        <taxon>Marchantiales</taxon>
        <taxon>Ricciaceae</taxon>
        <taxon>Riccia</taxon>
    </lineage>
</organism>
<feature type="region of interest" description="Disordered" evidence="1">
    <location>
        <begin position="1"/>
        <end position="23"/>
    </location>
</feature>
<sequence length="143" mass="16507">MAPRARQTKRRRDDGSSSFPSVDEALGNVDLLVDQLQDVEPESEKRQRQHDSQIETVRTFQDIVPIMERIVISLARSTKIGFTELSMFSPEELDISEGALKKLIFFSNDAEMNRVVPPVEVEREFFRRSGYPNYTKAFLLLKK</sequence>
<evidence type="ECO:0000313" key="3">
    <source>
        <dbReference type="Proteomes" id="UP001633002"/>
    </source>
</evidence>
<dbReference type="EMBL" id="JBJQOH010000004">
    <property type="protein sequence ID" value="KAL3689064.1"/>
    <property type="molecule type" value="Genomic_DNA"/>
</dbReference>
<proteinExistence type="predicted"/>
<accession>A0ABD3HFZ1</accession>
<comment type="caution">
    <text evidence="2">The sequence shown here is derived from an EMBL/GenBank/DDBJ whole genome shotgun (WGS) entry which is preliminary data.</text>
</comment>
<reference evidence="2 3" key="1">
    <citation type="submission" date="2024-09" db="EMBL/GenBank/DDBJ databases">
        <title>Chromosome-scale assembly of Riccia sorocarpa.</title>
        <authorList>
            <person name="Paukszto L."/>
        </authorList>
    </citation>
    <scope>NUCLEOTIDE SEQUENCE [LARGE SCALE GENOMIC DNA]</scope>
    <source>
        <strain evidence="2">LP-2024</strain>
        <tissue evidence="2">Aerial parts of the thallus</tissue>
    </source>
</reference>
<evidence type="ECO:0000313" key="2">
    <source>
        <dbReference type="EMBL" id="KAL3689064.1"/>
    </source>
</evidence>
<protein>
    <submittedName>
        <fullName evidence="2">Uncharacterized protein</fullName>
    </submittedName>
</protein>